<evidence type="ECO:0000259" key="1">
    <source>
        <dbReference type="Pfam" id="PF02441"/>
    </source>
</evidence>
<dbReference type="InterPro" id="IPR003382">
    <property type="entry name" value="Flavoprotein"/>
</dbReference>
<gene>
    <name evidence="2" type="ORF">FHK82_06135</name>
</gene>
<dbReference type="InterPro" id="IPR036551">
    <property type="entry name" value="Flavin_trans-like"/>
</dbReference>
<dbReference type="STRING" id="1543721.AAY24_01730"/>
<dbReference type="Proteomes" id="UP000317355">
    <property type="component" value="Unassembled WGS sequence"/>
</dbReference>
<protein>
    <submittedName>
        <fullName evidence="2">Flavoprotein</fullName>
    </submittedName>
</protein>
<dbReference type="EMBL" id="VMRY01000015">
    <property type="protein sequence ID" value="TVT57361.1"/>
    <property type="molecule type" value="Genomic_DNA"/>
</dbReference>
<comment type="caution">
    <text evidence="2">The sequence shown here is derived from an EMBL/GenBank/DDBJ whole genome shotgun (WGS) entry which is preliminary data.</text>
</comment>
<evidence type="ECO:0000313" key="3">
    <source>
        <dbReference type="Proteomes" id="UP000317355"/>
    </source>
</evidence>
<dbReference type="Gene3D" id="3.40.50.1950">
    <property type="entry name" value="Flavin prenyltransferase-like"/>
    <property type="match status" value="1"/>
</dbReference>
<proteinExistence type="predicted"/>
<sequence>MTDKIRTAWAITGSGHYLKECLTLAEQLPDVDLFLSKAAAEVLQVYGFPIKALKQRFKIFHDSTASAPPVGLFYEGIYEQLIVAPATSNSVAKMVCGISDSLVTNVYAQAGKCRIPSIVFACDAAPEMETEAPGGTVMVYPRRIDLENTQRLMDFEYTQVVTSLQSLKDAIGIPALCQNISSF</sequence>
<feature type="domain" description="Flavoprotein" evidence="1">
    <location>
        <begin position="6"/>
        <end position="152"/>
    </location>
</feature>
<accession>A0A558D8P6</accession>
<name>A0A558D8P6_9GAMM</name>
<dbReference type="Pfam" id="PF02441">
    <property type="entry name" value="Flavoprotein"/>
    <property type="match status" value="1"/>
</dbReference>
<reference evidence="2 3" key="1">
    <citation type="submission" date="2019-07" db="EMBL/GenBank/DDBJ databases">
        <title>The pathways for chlorine oxyanion respiration interact through the shared metabolite chlorate.</title>
        <authorList>
            <person name="Barnum T.P."/>
            <person name="Cheng Y."/>
            <person name="Hill K.A."/>
            <person name="Lucas L.N."/>
            <person name="Carlson H.K."/>
            <person name="Coates J.D."/>
        </authorList>
    </citation>
    <scope>NUCLEOTIDE SEQUENCE [LARGE SCALE GENOMIC DNA]</scope>
    <source>
        <strain evidence="2">BK-3</strain>
    </source>
</reference>
<dbReference type="AlphaFoldDB" id="A0A558D8P6"/>
<dbReference type="SUPFAM" id="SSF52507">
    <property type="entry name" value="Homo-oligomeric flavin-containing Cys decarboxylases, HFCD"/>
    <property type="match status" value="1"/>
</dbReference>
<evidence type="ECO:0000313" key="2">
    <source>
        <dbReference type="EMBL" id="TVT57361.1"/>
    </source>
</evidence>
<organism evidence="2 3">
    <name type="scientific">Sedimenticola thiotaurini</name>
    <dbReference type="NCBI Taxonomy" id="1543721"/>
    <lineage>
        <taxon>Bacteria</taxon>
        <taxon>Pseudomonadati</taxon>
        <taxon>Pseudomonadota</taxon>
        <taxon>Gammaproteobacteria</taxon>
        <taxon>Chromatiales</taxon>
        <taxon>Sedimenticolaceae</taxon>
        <taxon>Sedimenticola</taxon>
    </lineage>
</organism>
<dbReference type="GO" id="GO:0003824">
    <property type="term" value="F:catalytic activity"/>
    <property type="evidence" value="ECO:0007669"/>
    <property type="project" value="InterPro"/>
</dbReference>